<sequence>MVHDSYLSHEASCFHWWIFAIPSNTAGINIFDRQVLDTEAHTVLRKNFTQSQVVQFHRLDFSCDIDWSKGQHHARLENISLHSANRESTNTPIF</sequence>
<organism evidence="1 2">
    <name type="scientific">Gulo gulo</name>
    <name type="common">Wolverine</name>
    <name type="synonym">Gluton</name>
    <dbReference type="NCBI Taxonomy" id="48420"/>
    <lineage>
        <taxon>Eukaryota</taxon>
        <taxon>Metazoa</taxon>
        <taxon>Chordata</taxon>
        <taxon>Craniata</taxon>
        <taxon>Vertebrata</taxon>
        <taxon>Euteleostomi</taxon>
        <taxon>Mammalia</taxon>
        <taxon>Eutheria</taxon>
        <taxon>Laurasiatheria</taxon>
        <taxon>Carnivora</taxon>
        <taxon>Caniformia</taxon>
        <taxon>Musteloidea</taxon>
        <taxon>Mustelidae</taxon>
        <taxon>Guloninae</taxon>
        <taxon>Gulo</taxon>
    </lineage>
</organism>
<proteinExistence type="predicted"/>
<name>A0A9X9LQN1_GULGU</name>
<reference evidence="1 2" key="1">
    <citation type="submission" date="2018-10" db="EMBL/GenBank/DDBJ databases">
        <authorList>
            <person name="Ekblom R."/>
            <person name="Jareborg N."/>
        </authorList>
    </citation>
    <scope>NUCLEOTIDE SEQUENCE [LARGE SCALE GENOMIC DNA]</scope>
    <source>
        <tissue evidence="1">Muscle</tissue>
    </source>
</reference>
<comment type="caution">
    <text evidence="1">The sequence shown here is derived from an EMBL/GenBank/DDBJ whole genome shotgun (WGS) entry which is preliminary data.</text>
</comment>
<evidence type="ECO:0000313" key="2">
    <source>
        <dbReference type="Proteomes" id="UP000269945"/>
    </source>
</evidence>
<keyword evidence="2" id="KW-1185">Reference proteome</keyword>
<evidence type="ECO:0000313" key="1">
    <source>
        <dbReference type="EMBL" id="VCW79371.1"/>
    </source>
</evidence>
<protein>
    <submittedName>
        <fullName evidence="1">Uncharacterized protein</fullName>
    </submittedName>
</protein>
<gene>
    <name evidence="1" type="ORF">BN2614_LOCUS1</name>
</gene>
<dbReference type="Proteomes" id="UP000269945">
    <property type="component" value="Unassembled WGS sequence"/>
</dbReference>
<dbReference type="EMBL" id="CYRY02011889">
    <property type="protein sequence ID" value="VCW79371.1"/>
    <property type="molecule type" value="Genomic_DNA"/>
</dbReference>
<dbReference type="AlphaFoldDB" id="A0A9X9LQN1"/>
<accession>A0A9X9LQN1</accession>